<name>A0A2S7SQH3_9BACT</name>
<dbReference type="EMBL" id="PPSL01000009">
    <property type="protein sequence ID" value="PQJ09004.1"/>
    <property type="molecule type" value="Genomic_DNA"/>
</dbReference>
<dbReference type="Proteomes" id="UP000239872">
    <property type="component" value="Unassembled WGS sequence"/>
</dbReference>
<feature type="signal peptide" evidence="1">
    <location>
        <begin position="1"/>
        <end position="21"/>
    </location>
</feature>
<reference evidence="3 4" key="1">
    <citation type="submission" date="2018-01" db="EMBL/GenBank/DDBJ databases">
        <title>A novel member of the phylum Bacteroidetes isolated from glacier ice.</title>
        <authorList>
            <person name="Liu Q."/>
            <person name="Xin Y.-H."/>
        </authorList>
    </citation>
    <scope>NUCLEOTIDE SEQUENCE [LARGE SCALE GENOMIC DNA]</scope>
    <source>
        <strain evidence="3 4">RB1R16</strain>
    </source>
</reference>
<evidence type="ECO:0000313" key="4">
    <source>
        <dbReference type="Proteomes" id="UP000239872"/>
    </source>
</evidence>
<evidence type="ECO:0000259" key="2">
    <source>
        <dbReference type="PROSITE" id="PS50093"/>
    </source>
</evidence>
<comment type="caution">
    <text evidence="3">The sequence shown here is derived from an EMBL/GenBank/DDBJ whole genome shotgun (WGS) entry which is preliminary data.</text>
</comment>
<dbReference type="PROSITE" id="PS50093">
    <property type="entry name" value="PKD"/>
    <property type="match status" value="4"/>
</dbReference>
<dbReference type="InterPro" id="IPR022409">
    <property type="entry name" value="PKD/Chitinase_dom"/>
</dbReference>
<keyword evidence="4" id="KW-1185">Reference proteome</keyword>
<evidence type="ECO:0000313" key="3">
    <source>
        <dbReference type="EMBL" id="PQJ09004.1"/>
    </source>
</evidence>
<dbReference type="PANTHER" id="PTHR35580:SF1">
    <property type="entry name" value="PHYTASE-LIKE DOMAIN-CONTAINING PROTEIN"/>
    <property type="match status" value="1"/>
</dbReference>
<feature type="domain" description="PKD" evidence="2">
    <location>
        <begin position="964"/>
        <end position="1024"/>
    </location>
</feature>
<dbReference type="OrthoDB" id="1652165at2"/>
<dbReference type="InterPro" id="IPR057708">
    <property type="entry name" value="DUF7948"/>
</dbReference>
<feature type="domain" description="PKD" evidence="2">
    <location>
        <begin position="1052"/>
        <end position="1101"/>
    </location>
</feature>
<dbReference type="AlphaFoldDB" id="A0A2S7SQH3"/>
<dbReference type="Pfam" id="PF25778">
    <property type="entry name" value="DUF7948"/>
    <property type="match status" value="1"/>
</dbReference>
<dbReference type="RefSeq" id="WP_105041294.1">
    <property type="nucleotide sequence ID" value="NZ_PPSL01000009.1"/>
</dbReference>
<feature type="chain" id="PRO_5015535258" description="PKD domain-containing protein" evidence="1">
    <location>
        <begin position="22"/>
        <end position="1192"/>
    </location>
</feature>
<dbReference type="SMART" id="SM00089">
    <property type="entry name" value="PKD"/>
    <property type="match status" value="4"/>
</dbReference>
<protein>
    <recommendedName>
        <fullName evidence="2">PKD domain-containing protein</fullName>
    </recommendedName>
</protein>
<dbReference type="SUPFAM" id="SSF49299">
    <property type="entry name" value="PKD domain"/>
    <property type="match status" value="4"/>
</dbReference>
<dbReference type="Gene3D" id="2.60.40.10">
    <property type="entry name" value="Immunoglobulins"/>
    <property type="match status" value="4"/>
</dbReference>
<dbReference type="Pfam" id="PF18911">
    <property type="entry name" value="PKD_4"/>
    <property type="match status" value="4"/>
</dbReference>
<keyword evidence="1" id="KW-0732">Signal</keyword>
<dbReference type="CDD" id="cd00146">
    <property type="entry name" value="PKD"/>
    <property type="match status" value="4"/>
</dbReference>
<feature type="domain" description="PKD" evidence="2">
    <location>
        <begin position="867"/>
        <end position="942"/>
    </location>
</feature>
<dbReference type="InterPro" id="IPR013783">
    <property type="entry name" value="Ig-like_fold"/>
</dbReference>
<feature type="domain" description="PKD" evidence="2">
    <location>
        <begin position="764"/>
        <end position="830"/>
    </location>
</feature>
<proteinExistence type="predicted"/>
<dbReference type="NCBIfam" id="TIGR04131">
    <property type="entry name" value="Bac_Flav_CTERM"/>
    <property type="match status" value="1"/>
</dbReference>
<gene>
    <name evidence="3" type="ORF">CJD36_021605</name>
</gene>
<evidence type="ECO:0000256" key="1">
    <source>
        <dbReference type="SAM" id="SignalP"/>
    </source>
</evidence>
<accession>A0A2S7SQH3</accession>
<dbReference type="PANTHER" id="PTHR35580">
    <property type="entry name" value="CELL SURFACE GLYCOPROTEIN (S-LAYER PROTEIN)-LIKE PROTEIN"/>
    <property type="match status" value="1"/>
</dbReference>
<dbReference type="InterPro" id="IPR000601">
    <property type="entry name" value="PKD_dom"/>
</dbReference>
<organism evidence="3 4">
    <name type="scientific">Flavipsychrobacter stenotrophus</name>
    <dbReference type="NCBI Taxonomy" id="2077091"/>
    <lineage>
        <taxon>Bacteria</taxon>
        <taxon>Pseudomonadati</taxon>
        <taxon>Bacteroidota</taxon>
        <taxon>Chitinophagia</taxon>
        <taxon>Chitinophagales</taxon>
        <taxon>Chitinophagaceae</taxon>
        <taxon>Flavipsychrobacter</taxon>
    </lineage>
</organism>
<dbReference type="InterPro" id="IPR035986">
    <property type="entry name" value="PKD_dom_sf"/>
</dbReference>
<sequence length="1192" mass="127282">MKSHYTLGICILLFAAFTCRAQSPVEFIENKGQWGNWFAYKAEAPGADVLMEKDGFRFILADSRNNGLLDSFHHGQSRINPNLKFHCYKVTFEGANTAHIKGLKPQKTYYNYFLGNDPAKWKSEIHPNFAVDYDNLYDNIDMHVTSEKGHVVYEFMVKPHADANNVKLQFDGQDGLQIRKGDLVVKTSVGEVVEMKPYAYQYINNERTQVACNYILRNNHLSFDFPNDYDHSQLLVIDPTLVFSTFTGSTADNWGFTATYDNAGNFYAGGLVNILQYGGTFPVSTGAFQATWGGGFSNSTFTAYAADISIIKYNSTGSSRLYATYIGGAGNEHVHSMIVDNSGNLVMAGRTLSQNYPITPGAFQNTNQGGWDMIVTSLNSAGTALIGSTYIGGTSDDCVNFDSTEFAYGELKHNYGDESRSEVQVDNGGNIYVTGCTNSTNFPTTPTAVSSTLSGLQDGVVFKLNGGCTNLIWSTYLSGNASDAGYVLAFDSLQQYVYVAGGTNSSNYPTTAGCWQTTYQGGGADGFVTKFLNSGAYSIQKSTYVGTSGYDQVYGIQIYPTNEVYVMGQSMGGLFPVTPGVYTNPNSPQFIMKMDRNLTTDLISTVYGNGNSSVTNISPVAFLVDTCSNVYISGWGGNLGLAGGTSGLCTGMPTTTGVATDGMDFYFIVLGANMTTLRYATYYGRSCTAAGFGEHVDGGTSRFDKNGIIYQAICANCGGNTAASYSAGGCFSGFPTTTGSWSEISGSVNNCNEAALKIAFEIGPVAAHVTASPSTTGCAPLTVTFVNTSNNGLSFVWNFGDGSAVDTSFSPVHTFTAGGSYTVTLAAGNSNACFVTNDTAYLVIVVGTDNIDPAFTSLVTNNCGPYTATFANSSTYSSSAAMAWTTFHWDFGDGGTFNGTTPPSHSYPGPGTYTVTLTMTDTAACNSPGTVTHVVTITGFNVSANFTIPDTICLGTPMVPLTTSANGTTYSWTFGDGSTSTSAIPSYTYTSVGVYMVTFIVANPASCNGADTFNYSIKVIDAPIADFSFSPILPVANVPTTFTNLSVNATRYVWDFSDGTSTADENPIHQYNNTGTYNTCLTAYNSSNCPAKVCKKVSAEVVPLVGVPSGFSPNGDGENDVLYVRGAAIKTIDLRIYNRWGQLIFQSTNMSVGWDGTYNGQPQPIEAYGFVLLVSFIDGSSKTLKGNITLLR</sequence>
<dbReference type="InterPro" id="IPR052918">
    <property type="entry name" value="Motility_Chemotaxis_Reg"/>
</dbReference>
<dbReference type="InterPro" id="IPR026341">
    <property type="entry name" value="T9SS_type_B"/>
</dbReference>
<dbReference type="Pfam" id="PF13585">
    <property type="entry name" value="CHU_C"/>
    <property type="match status" value="1"/>
</dbReference>